<keyword evidence="1" id="KW-0812">Transmembrane</keyword>
<organism evidence="2 3">
    <name type="scientific">Ureibacillus suwonensis</name>
    <dbReference type="NCBI Taxonomy" id="313007"/>
    <lineage>
        <taxon>Bacteria</taxon>
        <taxon>Bacillati</taxon>
        <taxon>Bacillota</taxon>
        <taxon>Bacilli</taxon>
        <taxon>Bacillales</taxon>
        <taxon>Caryophanaceae</taxon>
        <taxon>Ureibacillus</taxon>
    </lineage>
</organism>
<protein>
    <submittedName>
        <fullName evidence="2">Uncharacterized protein</fullName>
    </submittedName>
</protein>
<feature type="transmembrane region" description="Helical" evidence="1">
    <location>
        <begin position="6"/>
        <end position="25"/>
    </location>
</feature>
<reference evidence="3" key="1">
    <citation type="journal article" date="2019" name="Int. J. Syst. Evol. Microbiol.">
        <title>The Global Catalogue of Microorganisms (GCM) 10K type strain sequencing project: providing services to taxonomists for standard genome sequencing and annotation.</title>
        <authorList>
            <consortium name="The Broad Institute Genomics Platform"/>
            <consortium name="The Broad Institute Genome Sequencing Center for Infectious Disease"/>
            <person name="Wu L."/>
            <person name="Ma J."/>
        </authorList>
    </citation>
    <scope>NUCLEOTIDE SEQUENCE [LARGE SCALE GENOMIC DNA]</scope>
    <source>
        <strain evidence="3">CCUG 56331</strain>
    </source>
</reference>
<keyword evidence="3" id="KW-1185">Reference proteome</keyword>
<sequence>MAMAAIALTVFVMFILSQMVLYIQIKRMEKAKEYKEITQDYILPYLNEIFLFLELKLDVRKETGVPIIDINPEEIVTKLQEKIRYGNARILNALYRYFNSAAYFEGRGEAKNLATYDVFYHFLDHAYHIIEKSGFKDEELLGNIEKWQKIYGMAFVLTSILGNDEAIKILSFRWLWSPDFLNKIPFHLLDDLIDNYNHSTMEEHKLLEFLAILKKDFQKSPEIDRFQELKNYLEEAFMIVEKRWLNYSS</sequence>
<evidence type="ECO:0000313" key="2">
    <source>
        <dbReference type="EMBL" id="MFC5543404.1"/>
    </source>
</evidence>
<keyword evidence="1" id="KW-1133">Transmembrane helix</keyword>
<keyword evidence="1" id="KW-0472">Membrane</keyword>
<comment type="caution">
    <text evidence="2">The sequence shown here is derived from an EMBL/GenBank/DDBJ whole genome shotgun (WGS) entry which is preliminary data.</text>
</comment>
<dbReference type="Proteomes" id="UP001595978">
    <property type="component" value="Unassembled WGS sequence"/>
</dbReference>
<name>A0ABW0RF25_9BACL</name>
<proteinExistence type="predicted"/>
<dbReference type="RefSeq" id="WP_390310755.1">
    <property type="nucleotide sequence ID" value="NZ_JBHSNQ010000195.1"/>
</dbReference>
<gene>
    <name evidence="2" type="ORF">ACFPOH_16970</name>
</gene>
<accession>A0ABW0RF25</accession>
<evidence type="ECO:0000256" key="1">
    <source>
        <dbReference type="SAM" id="Phobius"/>
    </source>
</evidence>
<dbReference type="EMBL" id="JBHSNQ010000195">
    <property type="protein sequence ID" value="MFC5543404.1"/>
    <property type="molecule type" value="Genomic_DNA"/>
</dbReference>
<evidence type="ECO:0000313" key="3">
    <source>
        <dbReference type="Proteomes" id="UP001595978"/>
    </source>
</evidence>